<dbReference type="Gene3D" id="3.30.200.20">
    <property type="entry name" value="Phosphorylase Kinase, domain 1"/>
    <property type="match status" value="1"/>
</dbReference>
<evidence type="ECO:0000256" key="6">
    <source>
        <dbReference type="SAM" id="MobiDB-lite"/>
    </source>
</evidence>
<dbReference type="PROSITE" id="PS00108">
    <property type="entry name" value="PROTEIN_KINASE_ST"/>
    <property type="match status" value="1"/>
</dbReference>
<comment type="caution">
    <text evidence="8">The sequence shown here is derived from an EMBL/GenBank/DDBJ whole genome shotgun (WGS) entry which is preliminary data.</text>
</comment>
<dbReference type="PROSITE" id="PS50011">
    <property type="entry name" value="PROTEIN_KINASE_DOM"/>
    <property type="match status" value="1"/>
</dbReference>
<dbReference type="CDD" id="cd14014">
    <property type="entry name" value="STKc_PknB_like"/>
    <property type="match status" value="1"/>
</dbReference>
<evidence type="ECO:0000256" key="1">
    <source>
        <dbReference type="ARBA" id="ARBA00022679"/>
    </source>
</evidence>
<keyword evidence="1 8" id="KW-0808">Transferase</keyword>
<keyword evidence="4 5" id="KW-0067">ATP-binding</keyword>
<evidence type="ECO:0000259" key="7">
    <source>
        <dbReference type="PROSITE" id="PS50011"/>
    </source>
</evidence>
<dbReference type="Pfam" id="PF21196">
    <property type="entry name" value="PcrA_UvrD_tudor"/>
    <property type="match status" value="1"/>
</dbReference>
<organism evidence="8 9">
    <name type="scientific">Streptomyces mauvecolor</name>
    <dbReference type="NCBI Taxonomy" id="58345"/>
    <lineage>
        <taxon>Bacteria</taxon>
        <taxon>Bacillati</taxon>
        <taxon>Actinomycetota</taxon>
        <taxon>Actinomycetes</taxon>
        <taxon>Kitasatosporales</taxon>
        <taxon>Streptomycetaceae</taxon>
        <taxon>Streptomyces</taxon>
    </lineage>
</organism>
<protein>
    <submittedName>
        <fullName evidence="8">Serine/threonine-protein kinase</fullName>
        <ecNumber evidence="8">2.7.11.1</ecNumber>
    </submittedName>
</protein>
<dbReference type="PROSITE" id="PS00107">
    <property type="entry name" value="PROTEIN_KINASE_ATP"/>
    <property type="match status" value="1"/>
</dbReference>
<keyword evidence="9" id="KW-1185">Reference proteome</keyword>
<dbReference type="PANTHER" id="PTHR43289">
    <property type="entry name" value="MITOGEN-ACTIVATED PROTEIN KINASE KINASE KINASE 20-RELATED"/>
    <property type="match status" value="1"/>
</dbReference>
<dbReference type="RefSeq" id="WP_344370493.1">
    <property type="nucleotide sequence ID" value="NZ_BAAASQ010000001.1"/>
</dbReference>
<reference evidence="9" key="1">
    <citation type="journal article" date="2019" name="Int. J. Syst. Evol. Microbiol.">
        <title>The Global Catalogue of Microorganisms (GCM) 10K type strain sequencing project: providing services to taxonomists for standard genome sequencing and annotation.</title>
        <authorList>
            <consortium name="The Broad Institute Genomics Platform"/>
            <consortium name="The Broad Institute Genome Sequencing Center for Infectious Disease"/>
            <person name="Wu L."/>
            <person name="Ma J."/>
        </authorList>
    </citation>
    <scope>NUCLEOTIDE SEQUENCE [LARGE SCALE GENOMIC DNA]</scope>
    <source>
        <strain evidence="9">CCM 7224</strain>
    </source>
</reference>
<dbReference type="Pfam" id="PF00069">
    <property type="entry name" value="Pkinase"/>
    <property type="match status" value="1"/>
</dbReference>
<dbReference type="Proteomes" id="UP001595834">
    <property type="component" value="Unassembled WGS sequence"/>
</dbReference>
<sequence>MEPLDAGDPANIGPYTLQGRLGSGGMGTVYLARSRSGRTVAVKTVRPELTGDSGFRERFRREVEAARSISGFYTASVVDADLEAAVPWVATAYVEAPDLTTLIAEGGPLLESDIREVGASLAEALTAIHRANLVHRDLKPSNILVTLDGPRIIDFGIARALSDGPALTTLGAAIGTPGFMSPEQAQGLAVSPASDVFSLGAVLYYAALGYGPFGHGTAHALLYRVVHGQPDLSGLPPGLRPVIQRCLAKQPDQRPSPDDLITLLTTGATARPPLAPAAATRGPSWWEQTTVTAPPAPSALPPIPAADPAPVPAADADTGADVAWWSTGGMPVLEASDLAGPAFPVGQQALDAHRERRRTRDRGRAPGPRVDERLVPGDVVEHAMFGIGTVLEVPGRGQVLVAFGPRYGERRILLRYAPMQKISNP</sequence>
<dbReference type="InterPro" id="IPR017441">
    <property type="entry name" value="Protein_kinase_ATP_BS"/>
</dbReference>
<dbReference type="InterPro" id="IPR008271">
    <property type="entry name" value="Ser/Thr_kinase_AS"/>
</dbReference>
<dbReference type="PANTHER" id="PTHR43289:SF34">
    <property type="entry name" value="SERINE_THREONINE-PROTEIN KINASE YBDM-RELATED"/>
    <property type="match status" value="1"/>
</dbReference>
<dbReference type="GO" id="GO:0004674">
    <property type="term" value="F:protein serine/threonine kinase activity"/>
    <property type="evidence" value="ECO:0007669"/>
    <property type="project" value="UniProtKB-EC"/>
</dbReference>
<dbReference type="EMBL" id="JBHSIZ010000005">
    <property type="protein sequence ID" value="MFC4955632.1"/>
    <property type="molecule type" value="Genomic_DNA"/>
</dbReference>
<dbReference type="EC" id="2.7.11.1" evidence="8"/>
<evidence type="ECO:0000256" key="5">
    <source>
        <dbReference type="PROSITE-ProRule" id="PRU10141"/>
    </source>
</evidence>
<feature type="region of interest" description="Disordered" evidence="6">
    <location>
        <begin position="351"/>
        <end position="372"/>
    </location>
</feature>
<evidence type="ECO:0000313" key="9">
    <source>
        <dbReference type="Proteomes" id="UP001595834"/>
    </source>
</evidence>
<keyword evidence="2 5" id="KW-0547">Nucleotide-binding</keyword>
<proteinExistence type="predicted"/>
<dbReference type="SMART" id="SM00220">
    <property type="entry name" value="S_TKc"/>
    <property type="match status" value="1"/>
</dbReference>
<dbReference type="SUPFAM" id="SSF56112">
    <property type="entry name" value="Protein kinase-like (PK-like)"/>
    <property type="match status" value="1"/>
</dbReference>
<gene>
    <name evidence="8" type="ORF">ACFPFX_04890</name>
</gene>
<evidence type="ECO:0000256" key="4">
    <source>
        <dbReference type="ARBA" id="ARBA00022840"/>
    </source>
</evidence>
<evidence type="ECO:0000256" key="2">
    <source>
        <dbReference type="ARBA" id="ARBA00022741"/>
    </source>
</evidence>
<feature type="binding site" evidence="5">
    <location>
        <position position="43"/>
    </location>
    <ligand>
        <name>ATP</name>
        <dbReference type="ChEBI" id="CHEBI:30616"/>
    </ligand>
</feature>
<evidence type="ECO:0000256" key="3">
    <source>
        <dbReference type="ARBA" id="ARBA00022777"/>
    </source>
</evidence>
<keyword evidence="3 8" id="KW-0418">Kinase</keyword>
<feature type="domain" description="Protein kinase" evidence="7">
    <location>
        <begin position="15"/>
        <end position="274"/>
    </location>
</feature>
<name>A0ABV9UEQ6_9ACTN</name>
<accession>A0ABV9UEQ6</accession>
<dbReference type="Gene3D" id="1.10.510.10">
    <property type="entry name" value="Transferase(Phosphotransferase) domain 1"/>
    <property type="match status" value="1"/>
</dbReference>
<dbReference type="InterPro" id="IPR000719">
    <property type="entry name" value="Prot_kinase_dom"/>
</dbReference>
<dbReference type="InterPro" id="IPR011009">
    <property type="entry name" value="Kinase-like_dom_sf"/>
</dbReference>
<evidence type="ECO:0000313" key="8">
    <source>
        <dbReference type="EMBL" id="MFC4955632.1"/>
    </source>
</evidence>